<reference evidence="2 3" key="1">
    <citation type="submission" date="2020-08" db="EMBL/GenBank/DDBJ databases">
        <title>Sequencing the genomes of 1000 actinobacteria strains.</title>
        <authorList>
            <person name="Klenk H.-P."/>
        </authorList>
    </citation>
    <scope>NUCLEOTIDE SEQUENCE [LARGE SCALE GENOMIC DNA]</scope>
    <source>
        <strain evidence="2 3">DSM 45362</strain>
    </source>
</reference>
<name>A0A841BTT6_9ACTN</name>
<feature type="transmembrane region" description="Helical" evidence="1">
    <location>
        <begin position="206"/>
        <end position="227"/>
    </location>
</feature>
<protein>
    <recommendedName>
        <fullName evidence="4">DUF4239 domain-containing protein</fullName>
    </recommendedName>
</protein>
<evidence type="ECO:0000313" key="3">
    <source>
        <dbReference type="Proteomes" id="UP000587527"/>
    </source>
</evidence>
<dbReference type="InterPro" id="IPR025333">
    <property type="entry name" value="DUF4239"/>
</dbReference>
<gene>
    <name evidence="2" type="ORF">F4553_003569</name>
</gene>
<feature type="transmembrane region" description="Helical" evidence="1">
    <location>
        <begin position="7"/>
        <end position="30"/>
    </location>
</feature>
<evidence type="ECO:0000256" key="1">
    <source>
        <dbReference type="SAM" id="Phobius"/>
    </source>
</evidence>
<evidence type="ECO:0008006" key="4">
    <source>
        <dbReference type="Google" id="ProtNLM"/>
    </source>
</evidence>
<organism evidence="2 3">
    <name type="scientific">Allocatelliglobosispora scoriae</name>
    <dbReference type="NCBI Taxonomy" id="643052"/>
    <lineage>
        <taxon>Bacteria</taxon>
        <taxon>Bacillati</taxon>
        <taxon>Actinomycetota</taxon>
        <taxon>Actinomycetes</taxon>
        <taxon>Micromonosporales</taxon>
        <taxon>Micromonosporaceae</taxon>
        <taxon>Allocatelliglobosispora</taxon>
    </lineage>
</organism>
<accession>A0A841BTT6</accession>
<dbReference type="RefSeq" id="WP_184837402.1">
    <property type="nucleotide sequence ID" value="NZ_JACHMN010000002.1"/>
</dbReference>
<dbReference type="Pfam" id="PF14023">
    <property type="entry name" value="Bestrophin-like"/>
    <property type="match status" value="1"/>
</dbReference>
<comment type="caution">
    <text evidence="2">The sequence shown here is derived from an EMBL/GenBank/DDBJ whole genome shotgun (WGS) entry which is preliminary data.</text>
</comment>
<keyword evidence="1" id="KW-1133">Transmembrane helix</keyword>
<feature type="transmembrane region" description="Helical" evidence="1">
    <location>
        <begin position="177"/>
        <end position="200"/>
    </location>
</feature>
<dbReference type="EMBL" id="JACHMN010000002">
    <property type="protein sequence ID" value="MBB5870190.1"/>
    <property type="molecule type" value="Genomic_DNA"/>
</dbReference>
<feature type="transmembrane region" description="Helical" evidence="1">
    <location>
        <begin position="42"/>
        <end position="64"/>
    </location>
</feature>
<proteinExistence type="predicted"/>
<evidence type="ECO:0000313" key="2">
    <source>
        <dbReference type="EMBL" id="MBB5870190.1"/>
    </source>
</evidence>
<dbReference type="AlphaFoldDB" id="A0A841BTT6"/>
<sequence>MTGLMGWMVVVLGAAALSTIGFLLVTKYVPERWLLADADAAGALYATIGMVYAILIAIAAIAVWEPHTEASQTTEREAADMTEAYWSARGLPEPAQSAVRMLITRYVHEVIDSEWAAMKQHHTSSPAAEAAFADLRSHVESLTPVGDREEAAYEQVAGRIADAADARRTRITVADKGMLALLWPILIGGGLISVAFLYLFGMRPNFPNGLMMATVGGMLALVILVIYQLEYPFSRGLSIGPESFHTMLTQVGGMT</sequence>
<keyword evidence="1" id="KW-0812">Transmembrane</keyword>
<keyword evidence="3" id="KW-1185">Reference proteome</keyword>
<keyword evidence="1" id="KW-0472">Membrane</keyword>
<dbReference type="Proteomes" id="UP000587527">
    <property type="component" value="Unassembled WGS sequence"/>
</dbReference>